<feature type="domain" description="J" evidence="3">
    <location>
        <begin position="14"/>
        <end position="84"/>
    </location>
</feature>
<dbReference type="Pfam" id="PF23302">
    <property type="entry name" value="HTH_DNAJC9"/>
    <property type="match status" value="1"/>
</dbReference>
<dbReference type="PROSITE" id="PS50076">
    <property type="entry name" value="DNAJ_2"/>
    <property type="match status" value="1"/>
</dbReference>
<dbReference type="PANTHER" id="PTHR44144:SF1">
    <property type="entry name" value="DNAJ HOMOLOG SUBFAMILY C MEMBER 9"/>
    <property type="match status" value="1"/>
</dbReference>
<evidence type="ECO:0000259" key="3">
    <source>
        <dbReference type="PROSITE" id="PS50076"/>
    </source>
</evidence>
<feature type="coiled-coil region" evidence="2">
    <location>
        <begin position="185"/>
        <end position="215"/>
    </location>
</feature>
<dbReference type="Proteomes" id="UP000887575">
    <property type="component" value="Unassembled WGS sequence"/>
</dbReference>
<protein>
    <submittedName>
        <fullName evidence="5">J domain-containing protein</fullName>
    </submittedName>
</protein>
<organism evidence="4 5">
    <name type="scientific">Mesorhabditis belari</name>
    <dbReference type="NCBI Taxonomy" id="2138241"/>
    <lineage>
        <taxon>Eukaryota</taxon>
        <taxon>Metazoa</taxon>
        <taxon>Ecdysozoa</taxon>
        <taxon>Nematoda</taxon>
        <taxon>Chromadorea</taxon>
        <taxon>Rhabditida</taxon>
        <taxon>Rhabditina</taxon>
        <taxon>Rhabditomorpha</taxon>
        <taxon>Rhabditoidea</taxon>
        <taxon>Rhabditidae</taxon>
        <taxon>Mesorhabditinae</taxon>
        <taxon>Mesorhabditis</taxon>
    </lineage>
</organism>
<dbReference type="InterPro" id="IPR052594">
    <property type="entry name" value="J_domain-containing_protein"/>
</dbReference>
<dbReference type="CDD" id="cd06257">
    <property type="entry name" value="DnaJ"/>
    <property type="match status" value="1"/>
</dbReference>
<evidence type="ECO:0000313" key="5">
    <source>
        <dbReference type="WBParaSite" id="MBELARI_LOCUS6417"/>
    </source>
</evidence>
<keyword evidence="4" id="KW-1185">Reference proteome</keyword>
<dbReference type="WBParaSite" id="MBELARI_LOCUS6417">
    <property type="protein sequence ID" value="MBELARI_LOCUS6417"/>
    <property type="gene ID" value="MBELARI_LOCUS6417"/>
</dbReference>
<dbReference type="Pfam" id="PF00226">
    <property type="entry name" value="DnaJ"/>
    <property type="match status" value="1"/>
</dbReference>
<proteinExistence type="predicted"/>
<evidence type="ECO:0000256" key="2">
    <source>
        <dbReference type="SAM" id="Coils"/>
    </source>
</evidence>
<dbReference type="InterPro" id="IPR001623">
    <property type="entry name" value="DnaJ_domain"/>
</dbReference>
<evidence type="ECO:0000256" key="1">
    <source>
        <dbReference type="ARBA" id="ARBA00022553"/>
    </source>
</evidence>
<reference evidence="5" key="1">
    <citation type="submission" date="2024-02" db="UniProtKB">
        <authorList>
            <consortium name="WormBaseParasite"/>
        </authorList>
    </citation>
    <scope>IDENTIFICATION</scope>
</reference>
<name>A0AAF3FH50_9BILA</name>
<keyword evidence="2" id="KW-0175">Coiled coil</keyword>
<dbReference type="SMART" id="SM00271">
    <property type="entry name" value="DnaJ"/>
    <property type="match status" value="1"/>
</dbReference>
<dbReference type="InterPro" id="IPR036869">
    <property type="entry name" value="J_dom_sf"/>
</dbReference>
<accession>A0AAF3FH50</accession>
<dbReference type="GO" id="GO:0005634">
    <property type="term" value="C:nucleus"/>
    <property type="evidence" value="ECO:0007669"/>
    <property type="project" value="TreeGrafter"/>
</dbReference>
<dbReference type="GO" id="GO:0031072">
    <property type="term" value="F:heat shock protein binding"/>
    <property type="evidence" value="ECO:0007669"/>
    <property type="project" value="TreeGrafter"/>
</dbReference>
<dbReference type="GO" id="GO:0005737">
    <property type="term" value="C:cytoplasm"/>
    <property type="evidence" value="ECO:0007669"/>
    <property type="project" value="TreeGrafter"/>
</dbReference>
<sequence>MLLKDCEVEFETKDLYEVLNVKKDCSEAELKKGYYKQSMKWHPDRLSHADKEHQEKAKRKFQTVSGVYTLLSHKDKRAIYDETGAVDDDDGSDFATFEKLWRRMFKKVSPEDIDNYMKDYQGSDIERCDLKINYKRHKGDFDMILESTIGETWSEDEPRFKEIIEEMFASGELKETKKYKQTTTKAATAKREKQAKKEAKEAEEALKELQVQVAEPSGGLEAMILANQKKRKDGMDSFFDQLAAKYADPPTKKKSKKGK</sequence>
<dbReference type="AlphaFoldDB" id="A0AAF3FH50"/>
<dbReference type="PANTHER" id="PTHR44144">
    <property type="entry name" value="DNAJ HOMOLOG SUBFAMILY C MEMBER 9"/>
    <property type="match status" value="1"/>
</dbReference>
<dbReference type="SUPFAM" id="SSF46565">
    <property type="entry name" value="Chaperone J-domain"/>
    <property type="match status" value="1"/>
</dbReference>
<dbReference type="Gene3D" id="1.10.287.110">
    <property type="entry name" value="DnaJ domain"/>
    <property type="match status" value="1"/>
</dbReference>
<evidence type="ECO:0000313" key="4">
    <source>
        <dbReference type="Proteomes" id="UP000887575"/>
    </source>
</evidence>
<dbReference type="InterPro" id="IPR056453">
    <property type="entry name" value="HTH_DNAJC9"/>
</dbReference>
<dbReference type="FunFam" id="1.10.287.110:FF:000035">
    <property type="entry name" value="DnaJ homolog subfamily C member 9"/>
    <property type="match status" value="1"/>
</dbReference>
<dbReference type="PRINTS" id="PR00625">
    <property type="entry name" value="JDOMAIN"/>
</dbReference>
<keyword evidence="1" id="KW-0597">Phosphoprotein</keyword>